<gene>
    <name evidence="2" type="ORF">PLEPLA_LOCUS25806</name>
</gene>
<feature type="region of interest" description="Disordered" evidence="1">
    <location>
        <begin position="1"/>
        <end position="42"/>
    </location>
</feature>
<dbReference type="Proteomes" id="UP001153269">
    <property type="component" value="Unassembled WGS sequence"/>
</dbReference>
<sequence length="108" mass="11877">MLPTPTKNGLLQKNSLQSAAQGESGWRSGWQWQKERDRRSCGNRPPILAAWAGTNQLPVMEAHLSRDQAIKACTAKTSVVMGPLGDDLAVIKQLRKEQTKRFAFTAGS</sequence>
<protein>
    <submittedName>
        <fullName evidence="2">Uncharacterized protein</fullName>
    </submittedName>
</protein>
<evidence type="ECO:0000313" key="3">
    <source>
        <dbReference type="Proteomes" id="UP001153269"/>
    </source>
</evidence>
<evidence type="ECO:0000256" key="1">
    <source>
        <dbReference type="SAM" id="MobiDB-lite"/>
    </source>
</evidence>
<proteinExistence type="predicted"/>
<dbReference type="EMBL" id="CADEAL010002072">
    <property type="protein sequence ID" value="CAB1437798.1"/>
    <property type="molecule type" value="Genomic_DNA"/>
</dbReference>
<organism evidence="2 3">
    <name type="scientific">Pleuronectes platessa</name>
    <name type="common">European plaice</name>
    <dbReference type="NCBI Taxonomy" id="8262"/>
    <lineage>
        <taxon>Eukaryota</taxon>
        <taxon>Metazoa</taxon>
        <taxon>Chordata</taxon>
        <taxon>Craniata</taxon>
        <taxon>Vertebrata</taxon>
        <taxon>Euteleostomi</taxon>
        <taxon>Actinopterygii</taxon>
        <taxon>Neopterygii</taxon>
        <taxon>Teleostei</taxon>
        <taxon>Neoteleostei</taxon>
        <taxon>Acanthomorphata</taxon>
        <taxon>Carangaria</taxon>
        <taxon>Pleuronectiformes</taxon>
        <taxon>Pleuronectoidei</taxon>
        <taxon>Pleuronectidae</taxon>
        <taxon>Pleuronectes</taxon>
    </lineage>
</organism>
<comment type="caution">
    <text evidence="2">The sequence shown here is derived from an EMBL/GenBank/DDBJ whole genome shotgun (WGS) entry which is preliminary data.</text>
</comment>
<evidence type="ECO:0000313" key="2">
    <source>
        <dbReference type="EMBL" id="CAB1437798.1"/>
    </source>
</evidence>
<feature type="compositionally biased region" description="Polar residues" evidence="1">
    <location>
        <begin position="1"/>
        <end position="21"/>
    </location>
</feature>
<reference evidence="2" key="1">
    <citation type="submission" date="2020-03" db="EMBL/GenBank/DDBJ databases">
        <authorList>
            <person name="Weist P."/>
        </authorList>
    </citation>
    <scope>NUCLEOTIDE SEQUENCE</scope>
</reference>
<name>A0A9N7UWR3_PLEPL</name>
<keyword evidence="3" id="KW-1185">Reference proteome</keyword>
<dbReference type="AlphaFoldDB" id="A0A9N7UWR3"/>
<accession>A0A9N7UWR3</accession>